<dbReference type="AlphaFoldDB" id="A0A5S6QSH9"/>
<evidence type="ECO:0000313" key="2">
    <source>
        <dbReference type="WBParaSite" id="TMUE_2000009857.1"/>
    </source>
</evidence>
<proteinExistence type="predicted"/>
<name>A0A5S6QSH9_TRIMR</name>
<reference evidence="2" key="1">
    <citation type="submission" date="2019-12" db="UniProtKB">
        <authorList>
            <consortium name="WormBaseParasite"/>
        </authorList>
    </citation>
    <scope>IDENTIFICATION</scope>
</reference>
<accession>A0A5S6QSH9</accession>
<evidence type="ECO:0000313" key="1">
    <source>
        <dbReference type="Proteomes" id="UP000046395"/>
    </source>
</evidence>
<organism evidence="1 2">
    <name type="scientific">Trichuris muris</name>
    <name type="common">Mouse whipworm</name>
    <dbReference type="NCBI Taxonomy" id="70415"/>
    <lineage>
        <taxon>Eukaryota</taxon>
        <taxon>Metazoa</taxon>
        <taxon>Ecdysozoa</taxon>
        <taxon>Nematoda</taxon>
        <taxon>Enoplea</taxon>
        <taxon>Dorylaimia</taxon>
        <taxon>Trichinellida</taxon>
        <taxon>Trichuridae</taxon>
        <taxon>Trichuris</taxon>
    </lineage>
</organism>
<protein>
    <submittedName>
        <fullName evidence="2">Uncharacterized protein</fullName>
    </submittedName>
</protein>
<dbReference type="Proteomes" id="UP000046395">
    <property type="component" value="Unassembled WGS sequence"/>
</dbReference>
<sequence>MRLELRRLKFASGPFGARKLRYYIRARPILFPAARRRRWTRVLRAQLGPSAFRVAICDRRLPHGLVLDALFSYHSPVATDATARFRGKRLCHWLPDKRRLLKAVEKWLSIKVSTSRLPADPAFTTGCSPTDRIYAQ</sequence>
<dbReference type="WBParaSite" id="TMUE_2000009857.1">
    <property type="protein sequence ID" value="TMUE_2000009857.1"/>
    <property type="gene ID" value="WBGene00288706"/>
</dbReference>
<keyword evidence="1" id="KW-1185">Reference proteome</keyword>